<name>A0A9Q1ICS8_SYNKA</name>
<evidence type="ECO:0000313" key="3">
    <source>
        <dbReference type="EMBL" id="KAJ8334877.1"/>
    </source>
</evidence>
<accession>A0A9Q1ICS8</accession>
<dbReference type="InterPro" id="IPR051057">
    <property type="entry name" value="PI-PLC_domain"/>
</dbReference>
<dbReference type="InterPro" id="IPR000909">
    <property type="entry name" value="PLipase_C_PInositol-sp_X_dom"/>
</dbReference>
<feature type="chain" id="PRO_5040467772" description="Phosphatidylinositol-specific phospholipase C X domain-containing protein" evidence="1">
    <location>
        <begin position="21"/>
        <end position="332"/>
    </location>
</feature>
<keyword evidence="1" id="KW-0732">Signal</keyword>
<dbReference type="OrthoDB" id="1046782at2759"/>
<evidence type="ECO:0000259" key="2">
    <source>
        <dbReference type="SMART" id="SM00148"/>
    </source>
</evidence>
<proteinExistence type="predicted"/>
<dbReference type="PANTHER" id="PTHR13593:SF147">
    <property type="entry name" value="1-PHOSPHATIDYLINOSITOL PHOSPHODIESTERASE-LIKE-RELATED"/>
    <property type="match status" value="1"/>
</dbReference>
<evidence type="ECO:0000313" key="4">
    <source>
        <dbReference type="Proteomes" id="UP001152622"/>
    </source>
</evidence>
<dbReference type="Gene3D" id="3.20.20.190">
    <property type="entry name" value="Phosphatidylinositol (PI) phosphodiesterase"/>
    <property type="match status" value="1"/>
</dbReference>
<comment type="caution">
    <text evidence="3">The sequence shown here is derived from an EMBL/GenBank/DDBJ whole genome shotgun (WGS) entry which is preliminary data.</text>
</comment>
<dbReference type="SUPFAM" id="SSF51695">
    <property type="entry name" value="PLC-like phosphodiesterases"/>
    <property type="match status" value="1"/>
</dbReference>
<dbReference type="SMART" id="SM00148">
    <property type="entry name" value="PLCXc"/>
    <property type="match status" value="1"/>
</dbReference>
<sequence length="332" mass="38137">MEFPLHLLLLTLLFAIPCEGGYFNDDGKLRHVLLKVDWMSAIPDEKPLSAVTIPGTHESLTLYGGPLIQRQVWSLSTQLEAGLRYFDMEVQENVFTANIEVRDGAIIHEKFKDVLSTLRSFLVGHRSETVLLRVKTESRKMTEHLKKLMNGDNDVWLELSVPTMAEVRGKIVFMESENVKLGVLNTDTYIKGDETFKCIEKKMEMIIKHLNQGKDICANNLVLTATNGRRYLGIIKKTRELGEVKGSLEMEELEEISQLEWWEKKEKMAGKQGRVEKVVRMEMEGKVVRVEMEGKQGRVEMEGNQGRVEKVVRLEMEEKVMRVEMEGKVQRV</sequence>
<evidence type="ECO:0000256" key="1">
    <source>
        <dbReference type="SAM" id="SignalP"/>
    </source>
</evidence>
<dbReference type="GO" id="GO:0008081">
    <property type="term" value="F:phosphoric diester hydrolase activity"/>
    <property type="evidence" value="ECO:0007669"/>
    <property type="project" value="InterPro"/>
</dbReference>
<dbReference type="InterPro" id="IPR017946">
    <property type="entry name" value="PLC-like_Pdiesterase_TIM-brl"/>
</dbReference>
<feature type="domain" description="Phosphatidylinositol-specific phospholipase C X" evidence="2">
    <location>
        <begin position="44"/>
        <end position="176"/>
    </location>
</feature>
<protein>
    <recommendedName>
        <fullName evidence="2">Phosphatidylinositol-specific phospholipase C X domain-containing protein</fullName>
    </recommendedName>
</protein>
<keyword evidence="4" id="KW-1185">Reference proteome</keyword>
<dbReference type="EMBL" id="JAINUF010000021">
    <property type="protein sequence ID" value="KAJ8334877.1"/>
    <property type="molecule type" value="Genomic_DNA"/>
</dbReference>
<dbReference type="Proteomes" id="UP001152622">
    <property type="component" value="Chromosome 21"/>
</dbReference>
<dbReference type="GO" id="GO:0006629">
    <property type="term" value="P:lipid metabolic process"/>
    <property type="evidence" value="ECO:0007669"/>
    <property type="project" value="InterPro"/>
</dbReference>
<dbReference type="AlphaFoldDB" id="A0A9Q1ICS8"/>
<dbReference type="PANTHER" id="PTHR13593">
    <property type="match status" value="1"/>
</dbReference>
<gene>
    <name evidence="3" type="ORF">SKAU_G00405160</name>
</gene>
<dbReference type="PROSITE" id="PS50007">
    <property type="entry name" value="PIPLC_X_DOMAIN"/>
    <property type="match status" value="1"/>
</dbReference>
<reference evidence="3" key="1">
    <citation type="journal article" date="2023" name="Science">
        <title>Genome structures resolve the early diversification of teleost fishes.</title>
        <authorList>
            <person name="Parey E."/>
            <person name="Louis A."/>
            <person name="Montfort J."/>
            <person name="Bouchez O."/>
            <person name="Roques C."/>
            <person name="Iampietro C."/>
            <person name="Lluch J."/>
            <person name="Castinel A."/>
            <person name="Donnadieu C."/>
            <person name="Desvignes T."/>
            <person name="Floi Bucao C."/>
            <person name="Jouanno E."/>
            <person name="Wen M."/>
            <person name="Mejri S."/>
            <person name="Dirks R."/>
            <person name="Jansen H."/>
            <person name="Henkel C."/>
            <person name="Chen W.J."/>
            <person name="Zahm M."/>
            <person name="Cabau C."/>
            <person name="Klopp C."/>
            <person name="Thompson A.W."/>
            <person name="Robinson-Rechavi M."/>
            <person name="Braasch I."/>
            <person name="Lecointre G."/>
            <person name="Bobe J."/>
            <person name="Postlethwait J.H."/>
            <person name="Berthelot C."/>
            <person name="Roest Crollius H."/>
            <person name="Guiguen Y."/>
        </authorList>
    </citation>
    <scope>NUCLEOTIDE SEQUENCE</scope>
    <source>
        <strain evidence="3">WJC10195</strain>
    </source>
</reference>
<organism evidence="3 4">
    <name type="scientific">Synaphobranchus kaupii</name>
    <name type="common">Kaup's arrowtooth eel</name>
    <dbReference type="NCBI Taxonomy" id="118154"/>
    <lineage>
        <taxon>Eukaryota</taxon>
        <taxon>Metazoa</taxon>
        <taxon>Chordata</taxon>
        <taxon>Craniata</taxon>
        <taxon>Vertebrata</taxon>
        <taxon>Euteleostomi</taxon>
        <taxon>Actinopterygii</taxon>
        <taxon>Neopterygii</taxon>
        <taxon>Teleostei</taxon>
        <taxon>Anguilliformes</taxon>
        <taxon>Synaphobranchidae</taxon>
        <taxon>Synaphobranchus</taxon>
    </lineage>
</organism>
<dbReference type="Pfam" id="PF00388">
    <property type="entry name" value="PI-PLC-X"/>
    <property type="match status" value="1"/>
</dbReference>
<feature type="signal peptide" evidence="1">
    <location>
        <begin position="1"/>
        <end position="20"/>
    </location>
</feature>